<comment type="caution">
    <text evidence="2">The sequence shown here is derived from an EMBL/GenBank/DDBJ whole genome shotgun (WGS) entry which is preliminary data.</text>
</comment>
<dbReference type="GO" id="GO:0005975">
    <property type="term" value="P:carbohydrate metabolic process"/>
    <property type="evidence" value="ECO:0007669"/>
    <property type="project" value="InterPro"/>
</dbReference>
<evidence type="ECO:0000313" key="3">
    <source>
        <dbReference type="Proteomes" id="UP001431209"/>
    </source>
</evidence>
<sequence>MRVSTERGWNTWYNKNTMAHVKLPEGIMYGWGLMNVDNVEIVTDAHVRCDGMVQLGLHSPNSGRYTEIKKFTWNGVQVKVESATYGVDQLLIVVTPLTPIPSNIKLVIYNDFLYGREGTLSPDGLSIQGIGGEKFNIYVNNQLTKREPPFTHPYMYQPHSYVPFASSGPMILSTSPINETQAIQYLKDQRNTEQSHVDANGGELYEPLYTIMNWNTIYHPLEGIFTPVSRGWDFGHGYVLFDWDTYFAAMMSSLFNKQVAYSNLLRITQSAVVEGFIPNYASGTHKTRDRTEPPIGSLATNYLYKIFKEDWLLELVYDPLVKWNEWLYRARCSDANGLCKWGTNVQKPTADDWSGTKYGSQLESGMDNSPMFEHIAYDRVNQTMHLYDVGLNALVLSDTIELIQMGITLKRNTSLLEKRRDGLWKRINDGLWDQEAGMYSNKKSDDGTFYRRPSPSNFYPLVDQGIGERR</sequence>
<dbReference type="EMBL" id="JAOPGA020000896">
    <property type="protein sequence ID" value="KAL0482821.1"/>
    <property type="molecule type" value="Genomic_DNA"/>
</dbReference>
<accession>A0AAW2Z171</accession>
<dbReference type="Gene3D" id="1.50.10.10">
    <property type="match status" value="1"/>
</dbReference>
<name>A0AAW2Z171_9EUKA</name>
<dbReference type="InterPro" id="IPR054491">
    <property type="entry name" value="MGH1-like_GH"/>
</dbReference>
<keyword evidence="3" id="KW-1185">Reference proteome</keyword>
<dbReference type="AlphaFoldDB" id="A0AAW2Z171"/>
<reference evidence="2 3" key="1">
    <citation type="submission" date="2024-03" db="EMBL/GenBank/DDBJ databases">
        <title>The Acrasis kona genome and developmental transcriptomes reveal deep origins of eukaryotic multicellular pathways.</title>
        <authorList>
            <person name="Sheikh S."/>
            <person name="Fu C.-J."/>
            <person name="Brown M.W."/>
            <person name="Baldauf S.L."/>
        </authorList>
    </citation>
    <scope>NUCLEOTIDE SEQUENCE [LARGE SCALE GENOMIC DNA]</scope>
    <source>
        <strain evidence="2 3">ATCC MYA-3509</strain>
    </source>
</reference>
<dbReference type="SUPFAM" id="SSF48208">
    <property type="entry name" value="Six-hairpin glycosidases"/>
    <property type="match status" value="1"/>
</dbReference>
<gene>
    <name evidence="2" type="ORF">AKO1_014218</name>
</gene>
<evidence type="ECO:0000259" key="1">
    <source>
        <dbReference type="Pfam" id="PF22422"/>
    </source>
</evidence>
<dbReference type="InterPro" id="IPR008928">
    <property type="entry name" value="6-hairpin_glycosidase_sf"/>
</dbReference>
<dbReference type="Proteomes" id="UP001431209">
    <property type="component" value="Unassembled WGS sequence"/>
</dbReference>
<feature type="domain" description="Mannosylglycerate hydrolase MGH1-like glycoside hydrolase" evidence="1">
    <location>
        <begin position="241"/>
        <end position="463"/>
    </location>
</feature>
<proteinExistence type="predicted"/>
<dbReference type="InterPro" id="IPR012341">
    <property type="entry name" value="6hp_glycosidase-like_sf"/>
</dbReference>
<evidence type="ECO:0000313" key="2">
    <source>
        <dbReference type="EMBL" id="KAL0482821.1"/>
    </source>
</evidence>
<organism evidence="2 3">
    <name type="scientific">Acrasis kona</name>
    <dbReference type="NCBI Taxonomy" id="1008807"/>
    <lineage>
        <taxon>Eukaryota</taxon>
        <taxon>Discoba</taxon>
        <taxon>Heterolobosea</taxon>
        <taxon>Tetramitia</taxon>
        <taxon>Eutetramitia</taxon>
        <taxon>Acrasidae</taxon>
        <taxon>Acrasis</taxon>
    </lineage>
</organism>
<protein>
    <recommendedName>
        <fullName evidence="1">Mannosylglycerate hydrolase MGH1-like glycoside hydrolase domain-containing protein</fullName>
    </recommendedName>
</protein>
<dbReference type="Pfam" id="PF22422">
    <property type="entry name" value="MGH1-like_GH"/>
    <property type="match status" value="1"/>
</dbReference>